<sequence>MADSSSSSPSSATFVASEWIGCGRRFPSPAPYHLLVALRAVLKIPLIPSFDIPHSRVSVPALIDLALPSLDSTKNGYPVFLADNPEVDELSYEGLKVPALSVITELSRGVKQAWLDGKRSFILRHISTKRLPFWLVNFWFHIHPAVHTASVWRAALNWCNSLDHIVQLSVENALISLGWKQSVRWAIGSGGTEMQNLACLLRADWINDSVVGSMLCVLQKQLERDSPTSRSRVLGIDFARPLSATNAAFFNTYCKKRAPKQYEAGELLASGACDSVFY</sequence>
<dbReference type="InParanoid" id="A0A165BH75"/>
<evidence type="ECO:0000313" key="2">
    <source>
        <dbReference type="Proteomes" id="UP000077266"/>
    </source>
</evidence>
<accession>A0A165BH75</accession>
<feature type="non-terminal residue" evidence="1">
    <location>
        <position position="278"/>
    </location>
</feature>
<reference evidence="1 2" key="1">
    <citation type="journal article" date="2016" name="Mol. Biol. Evol.">
        <title>Comparative Genomics of Early-Diverging Mushroom-Forming Fungi Provides Insights into the Origins of Lignocellulose Decay Capabilities.</title>
        <authorList>
            <person name="Nagy L.G."/>
            <person name="Riley R."/>
            <person name="Tritt A."/>
            <person name="Adam C."/>
            <person name="Daum C."/>
            <person name="Floudas D."/>
            <person name="Sun H."/>
            <person name="Yadav J.S."/>
            <person name="Pangilinan J."/>
            <person name="Larsson K.H."/>
            <person name="Matsuura K."/>
            <person name="Barry K."/>
            <person name="Labutti K."/>
            <person name="Kuo R."/>
            <person name="Ohm R.A."/>
            <person name="Bhattacharya S.S."/>
            <person name="Shirouzu T."/>
            <person name="Yoshinaga Y."/>
            <person name="Martin F.M."/>
            <person name="Grigoriev I.V."/>
            <person name="Hibbett D.S."/>
        </authorList>
    </citation>
    <scope>NUCLEOTIDE SEQUENCE [LARGE SCALE GENOMIC DNA]</scope>
    <source>
        <strain evidence="1 2">HHB12029</strain>
    </source>
</reference>
<dbReference type="STRING" id="1314781.A0A165BH75"/>
<dbReference type="Proteomes" id="UP000077266">
    <property type="component" value="Unassembled WGS sequence"/>
</dbReference>
<evidence type="ECO:0000313" key="1">
    <source>
        <dbReference type="EMBL" id="KZV80640.1"/>
    </source>
</evidence>
<keyword evidence="2" id="KW-1185">Reference proteome</keyword>
<dbReference type="OrthoDB" id="3258419at2759"/>
<name>A0A165BH75_EXIGL</name>
<gene>
    <name evidence="1" type="ORF">EXIGLDRAFT_780714</name>
</gene>
<dbReference type="EMBL" id="KV426462">
    <property type="protein sequence ID" value="KZV80640.1"/>
    <property type="molecule type" value="Genomic_DNA"/>
</dbReference>
<proteinExistence type="predicted"/>
<dbReference type="AlphaFoldDB" id="A0A165BH75"/>
<organism evidence="1 2">
    <name type="scientific">Exidia glandulosa HHB12029</name>
    <dbReference type="NCBI Taxonomy" id="1314781"/>
    <lineage>
        <taxon>Eukaryota</taxon>
        <taxon>Fungi</taxon>
        <taxon>Dikarya</taxon>
        <taxon>Basidiomycota</taxon>
        <taxon>Agaricomycotina</taxon>
        <taxon>Agaricomycetes</taxon>
        <taxon>Auriculariales</taxon>
        <taxon>Exidiaceae</taxon>
        <taxon>Exidia</taxon>
    </lineage>
</organism>
<protein>
    <submittedName>
        <fullName evidence="1">Uncharacterized protein</fullName>
    </submittedName>
</protein>